<keyword evidence="1" id="KW-1133">Transmembrane helix</keyword>
<keyword evidence="1" id="KW-0812">Transmembrane</keyword>
<dbReference type="AlphaFoldDB" id="A0A7W9GXB9"/>
<accession>A0A7W9GXB9</accession>
<dbReference type="RefSeq" id="WP_184828840.1">
    <property type="nucleotide sequence ID" value="NZ_JACHMM010000001.1"/>
</dbReference>
<evidence type="ECO:0000313" key="2">
    <source>
        <dbReference type="EMBL" id="MBB5791790.1"/>
    </source>
</evidence>
<keyword evidence="3" id="KW-1185">Reference proteome</keyword>
<evidence type="ECO:0000313" key="3">
    <source>
        <dbReference type="Proteomes" id="UP000542813"/>
    </source>
</evidence>
<gene>
    <name evidence="2" type="ORF">HD601_006365</name>
</gene>
<organism evidence="2 3">
    <name type="scientific">Jiangella mangrovi</name>
    <dbReference type="NCBI Taxonomy" id="1524084"/>
    <lineage>
        <taxon>Bacteria</taxon>
        <taxon>Bacillati</taxon>
        <taxon>Actinomycetota</taxon>
        <taxon>Actinomycetes</taxon>
        <taxon>Jiangellales</taxon>
        <taxon>Jiangellaceae</taxon>
        <taxon>Jiangella</taxon>
    </lineage>
</organism>
<name>A0A7W9GXB9_9ACTN</name>
<comment type="caution">
    <text evidence="2">The sequence shown here is derived from an EMBL/GenBank/DDBJ whole genome shotgun (WGS) entry which is preliminary data.</text>
</comment>
<protein>
    <submittedName>
        <fullName evidence="2">Uncharacterized protein</fullName>
    </submittedName>
</protein>
<feature type="transmembrane region" description="Helical" evidence="1">
    <location>
        <begin position="21"/>
        <end position="37"/>
    </location>
</feature>
<dbReference type="EMBL" id="JACHMM010000001">
    <property type="protein sequence ID" value="MBB5791790.1"/>
    <property type="molecule type" value="Genomic_DNA"/>
</dbReference>
<keyword evidence="1" id="KW-0472">Membrane</keyword>
<dbReference type="Proteomes" id="UP000542813">
    <property type="component" value="Unassembled WGS sequence"/>
</dbReference>
<reference evidence="2 3" key="1">
    <citation type="submission" date="2020-08" db="EMBL/GenBank/DDBJ databases">
        <title>Sequencing the genomes of 1000 actinobacteria strains.</title>
        <authorList>
            <person name="Klenk H.-P."/>
        </authorList>
    </citation>
    <scope>NUCLEOTIDE SEQUENCE [LARGE SCALE GENOMIC DNA]</scope>
    <source>
        <strain evidence="2 3">DSM 102122</strain>
    </source>
</reference>
<sequence length="100" mass="10482">MTTTIDQRRALSAHHARRGRLNVLAAIVLAAVAYGEVRSSGEIVLRLTRAELDAAVTKDGAPVDDHHLWASIKRGVAAGTLVEGSRPERIIVAGPPGGGL</sequence>
<proteinExistence type="predicted"/>
<evidence type="ECO:0000256" key="1">
    <source>
        <dbReference type="SAM" id="Phobius"/>
    </source>
</evidence>